<keyword evidence="4 12" id="KW-1003">Cell membrane</keyword>
<dbReference type="Pfam" id="PF00813">
    <property type="entry name" value="FliP"/>
    <property type="match status" value="1"/>
</dbReference>
<keyword evidence="6 12" id="KW-1005">Bacterial flagellum biogenesis</keyword>
<evidence type="ECO:0000256" key="6">
    <source>
        <dbReference type="ARBA" id="ARBA00022795"/>
    </source>
</evidence>
<dbReference type="GO" id="GO:0044781">
    <property type="term" value="P:bacterial-type flagellum organization"/>
    <property type="evidence" value="ECO:0007669"/>
    <property type="project" value="UniProtKB-UniRule"/>
</dbReference>
<keyword evidence="10" id="KW-0975">Bacterial flagellum</keyword>
<dbReference type="PANTHER" id="PTHR30587">
    <property type="entry name" value="FLAGELLAR BIOSYNTHETIC PROTEIN FLIP"/>
    <property type="match status" value="1"/>
</dbReference>
<evidence type="ECO:0000256" key="5">
    <source>
        <dbReference type="ARBA" id="ARBA00022692"/>
    </source>
</evidence>
<accession>A0A1U9UWF9</accession>
<comment type="function">
    <text evidence="12">Plays a role in the flagellum-specific transport system.</text>
</comment>
<evidence type="ECO:0000256" key="4">
    <source>
        <dbReference type="ARBA" id="ARBA00022475"/>
    </source>
</evidence>
<dbReference type="NCBIfam" id="NF009438">
    <property type="entry name" value="PRK12797.1"/>
    <property type="match status" value="1"/>
</dbReference>
<name>A0A1U9UWF9_CUPNE</name>
<dbReference type="PRINTS" id="PR00951">
    <property type="entry name" value="FLGBIOSNFLIP"/>
</dbReference>
<evidence type="ECO:0000256" key="8">
    <source>
        <dbReference type="ARBA" id="ARBA00022989"/>
    </source>
</evidence>
<keyword evidence="5 12" id="KW-0812">Transmembrane</keyword>
<organism evidence="13 14">
    <name type="scientific">Cupriavidus necator</name>
    <name type="common">Alcaligenes eutrophus</name>
    <name type="synonym">Ralstonia eutropha</name>
    <dbReference type="NCBI Taxonomy" id="106590"/>
    <lineage>
        <taxon>Bacteria</taxon>
        <taxon>Pseudomonadati</taxon>
        <taxon>Pseudomonadota</taxon>
        <taxon>Betaproteobacteria</taxon>
        <taxon>Burkholderiales</taxon>
        <taxon>Burkholderiaceae</taxon>
        <taxon>Cupriavidus</taxon>
    </lineage>
</organism>
<dbReference type="GO" id="GO:0009425">
    <property type="term" value="C:bacterial-type flagellum basal body"/>
    <property type="evidence" value="ECO:0007669"/>
    <property type="project" value="UniProtKB-SubCell"/>
</dbReference>
<evidence type="ECO:0000256" key="7">
    <source>
        <dbReference type="ARBA" id="ARBA00022927"/>
    </source>
</evidence>
<evidence type="ECO:0000256" key="10">
    <source>
        <dbReference type="ARBA" id="ARBA00023143"/>
    </source>
</evidence>
<evidence type="ECO:0000256" key="1">
    <source>
        <dbReference type="ARBA" id="ARBA00006257"/>
    </source>
</evidence>
<keyword evidence="13" id="KW-0966">Cell projection</keyword>
<gene>
    <name evidence="12" type="primary">fliP</name>
    <name evidence="13" type="ORF">BJN34_24435</name>
</gene>
<dbReference type="PROSITE" id="PS01060">
    <property type="entry name" value="FLIP_1"/>
    <property type="match status" value="1"/>
</dbReference>
<dbReference type="GO" id="GO:0009306">
    <property type="term" value="P:protein secretion"/>
    <property type="evidence" value="ECO:0007669"/>
    <property type="project" value="UniProtKB-UniRule"/>
</dbReference>
<dbReference type="PANTHER" id="PTHR30587:SF0">
    <property type="entry name" value="FLAGELLAR BIOSYNTHETIC PROTEIN FLIP"/>
    <property type="match status" value="1"/>
</dbReference>
<evidence type="ECO:0000256" key="2">
    <source>
        <dbReference type="ARBA" id="ARBA00021714"/>
    </source>
</evidence>
<dbReference type="KEGG" id="cuh:BJN34_24435"/>
<comment type="subcellular location">
    <subcellularLocation>
        <location evidence="12">Cell membrane</location>
        <topology evidence="12">Multi-pass membrane protein</topology>
    </subcellularLocation>
    <subcellularLocation>
        <location evidence="12">Bacterial flagellum basal body</location>
    </subcellularLocation>
</comment>
<evidence type="ECO:0000256" key="9">
    <source>
        <dbReference type="ARBA" id="ARBA00023136"/>
    </source>
</evidence>
<evidence type="ECO:0000313" key="13">
    <source>
        <dbReference type="EMBL" id="AQV97013.1"/>
    </source>
</evidence>
<evidence type="ECO:0000256" key="3">
    <source>
        <dbReference type="ARBA" id="ARBA00022448"/>
    </source>
</evidence>
<dbReference type="EMBL" id="CP017758">
    <property type="protein sequence ID" value="AQV97013.1"/>
    <property type="molecule type" value="Genomic_DNA"/>
</dbReference>
<reference evidence="14" key="1">
    <citation type="submission" date="2017-02" db="EMBL/GenBank/DDBJ databases">
        <title>Complete genome sequence of Cupriavidus necator strain NH9, a 3-chlorobenzoate degrader.</title>
        <authorList>
            <person name="Moriuchi R."/>
            <person name="Dohra H."/>
            <person name="Ogawa N."/>
        </authorList>
    </citation>
    <scope>NUCLEOTIDE SEQUENCE [LARGE SCALE GENOMIC DNA]</scope>
    <source>
        <strain evidence="14">NH9</strain>
    </source>
</reference>
<evidence type="ECO:0000256" key="12">
    <source>
        <dbReference type="RuleBase" id="RU362069"/>
    </source>
</evidence>
<protein>
    <recommendedName>
        <fullName evidence="2 12">Flagellar biosynthetic protein FliP</fullName>
    </recommendedName>
</protein>
<comment type="similarity">
    <text evidence="1 12">Belongs to the FliP/MopC/SpaP family.</text>
</comment>
<dbReference type="AlphaFoldDB" id="A0A1U9UWF9"/>
<feature type="transmembrane region" description="Helical" evidence="12">
    <location>
        <begin position="251"/>
        <end position="272"/>
    </location>
</feature>
<proteinExistence type="inferred from homology"/>
<keyword evidence="13" id="KW-0969">Cilium</keyword>
<keyword evidence="13" id="KW-0282">Flagellum</keyword>
<dbReference type="InterPro" id="IPR005837">
    <property type="entry name" value="FliP"/>
</dbReference>
<dbReference type="GO" id="GO:0005886">
    <property type="term" value="C:plasma membrane"/>
    <property type="evidence" value="ECO:0007669"/>
    <property type="project" value="UniProtKB-SubCell"/>
</dbReference>
<evidence type="ECO:0000256" key="11">
    <source>
        <dbReference type="ARBA" id="ARBA00023225"/>
    </source>
</evidence>
<dbReference type="NCBIfam" id="TIGR01103">
    <property type="entry name" value="fliP"/>
    <property type="match status" value="1"/>
</dbReference>
<keyword evidence="8 12" id="KW-1133">Transmembrane helix</keyword>
<keyword evidence="11 12" id="KW-1006">Bacterial flagellum protein export</keyword>
<feature type="transmembrane region" description="Helical" evidence="12">
    <location>
        <begin position="114"/>
        <end position="133"/>
    </location>
</feature>
<feature type="transmembrane region" description="Helical" evidence="12">
    <location>
        <begin position="72"/>
        <end position="102"/>
    </location>
</feature>
<dbReference type="PRINTS" id="PR01302">
    <property type="entry name" value="TYPE3IMPPROT"/>
</dbReference>
<dbReference type="PROSITE" id="PS01061">
    <property type="entry name" value="FLIP_2"/>
    <property type="match status" value="1"/>
</dbReference>
<sequence>MNSPHAALRRHASAVRDTAAARSFPMPALLALMLAMAVLAFAPAPAWAQALPGVISKPAPGGGQIWSLPVQTLVLLTSLSFLPAAMLMMTGFTRIIIVLGLLRNALGTATSPPNQVLVGLSLFLTFFVMAPVFDRVYNDAYKPLSENKISLEAAAAKAVEPLKAFMLRQTREKDLAMFAQMAKAPEMQGPEEVPLSILVPAFVTSELKTAFQIGFTIFIPFLIIDLVVASVLMAMGMMMVPPATISLPFKLMLFVLVDGWQLLLGSLAQSFMN</sequence>
<evidence type="ECO:0000313" key="14">
    <source>
        <dbReference type="Proteomes" id="UP000189627"/>
    </source>
</evidence>
<feature type="transmembrane region" description="Helical" evidence="12">
    <location>
        <begin position="213"/>
        <end position="239"/>
    </location>
</feature>
<keyword evidence="7 12" id="KW-0653">Protein transport</keyword>
<dbReference type="Proteomes" id="UP000189627">
    <property type="component" value="Chromosome 2"/>
</dbReference>
<dbReference type="InterPro" id="IPR005838">
    <property type="entry name" value="T3SS_IM_P"/>
</dbReference>
<keyword evidence="3 12" id="KW-0813">Transport</keyword>
<keyword evidence="9 12" id="KW-0472">Membrane</keyword>